<accession>A0A5C6B8F3</accession>
<evidence type="ECO:0000256" key="1">
    <source>
        <dbReference type="SAM" id="Phobius"/>
    </source>
</evidence>
<dbReference type="RefSeq" id="WP_146517777.1">
    <property type="nucleotide sequence ID" value="NZ_CP151726.1"/>
</dbReference>
<name>A0A5C6B8F3_9BACT</name>
<keyword evidence="3" id="KW-1185">Reference proteome</keyword>
<keyword evidence="1" id="KW-0472">Membrane</keyword>
<feature type="transmembrane region" description="Helical" evidence="1">
    <location>
        <begin position="23"/>
        <end position="39"/>
    </location>
</feature>
<keyword evidence="1" id="KW-1133">Transmembrane helix</keyword>
<dbReference type="AlphaFoldDB" id="A0A5C6B8F3"/>
<proteinExistence type="predicted"/>
<dbReference type="EMBL" id="SJPN01000001">
    <property type="protein sequence ID" value="TWU07569.1"/>
    <property type="molecule type" value="Genomic_DNA"/>
</dbReference>
<evidence type="ECO:0000313" key="2">
    <source>
        <dbReference type="EMBL" id="TWU07569.1"/>
    </source>
</evidence>
<comment type="caution">
    <text evidence="2">The sequence shown here is derived from an EMBL/GenBank/DDBJ whole genome shotgun (WGS) entry which is preliminary data.</text>
</comment>
<evidence type="ECO:0000313" key="3">
    <source>
        <dbReference type="Proteomes" id="UP000320176"/>
    </source>
</evidence>
<reference evidence="2 3" key="1">
    <citation type="submission" date="2019-02" db="EMBL/GenBank/DDBJ databases">
        <title>Deep-cultivation of Planctomycetes and their phenomic and genomic characterization uncovers novel biology.</title>
        <authorList>
            <person name="Wiegand S."/>
            <person name="Jogler M."/>
            <person name="Boedeker C."/>
            <person name="Pinto D."/>
            <person name="Vollmers J."/>
            <person name="Rivas-Marin E."/>
            <person name="Kohn T."/>
            <person name="Peeters S.H."/>
            <person name="Heuer A."/>
            <person name="Rast P."/>
            <person name="Oberbeckmann S."/>
            <person name="Bunk B."/>
            <person name="Jeske O."/>
            <person name="Meyerdierks A."/>
            <person name="Storesund J.E."/>
            <person name="Kallscheuer N."/>
            <person name="Luecker S."/>
            <person name="Lage O.M."/>
            <person name="Pohl T."/>
            <person name="Merkel B.J."/>
            <person name="Hornburger P."/>
            <person name="Mueller R.-W."/>
            <person name="Bruemmer F."/>
            <person name="Labrenz M."/>
            <person name="Spormann A.M."/>
            <person name="Op Den Camp H."/>
            <person name="Overmann J."/>
            <person name="Amann R."/>
            <person name="Jetten M.S.M."/>
            <person name="Mascher T."/>
            <person name="Medema M.H."/>
            <person name="Devos D.P."/>
            <person name="Kaster A.-K."/>
            <person name="Ovreas L."/>
            <person name="Rohde M."/>
            <person name="Galperin M.Y."/>
            <person name="Jogler C."/>
        </authorList>
    </citation>
    <scope>NUCLEOTIDE SEQUENCE [LARGE SCALE GENOMIC DNA]</scope>
    <source>
        <strain evidence="2 3">Pla52n</strain>
    </source>
</reference>
<protein>
    <submittedName>
        <fullName evidence="2">Uncharacterized protein</fullName>
    </submittedName>
</protein>
<organism evidence="2 3">
    <name type="scientific">Stieleria varia</name>
    <dbReference type="NCBI Taxonomy" id="2528005"/>
    <lineage>
        <taxon>Bacteria</taxon>
        <taxon>Pseudomonadati</taxon>
        <taxon>Planctomycetota</taxon>
        <taxon>Planctomycetia</taxon>
        <taxon>Pirellulales</taxon>
        <taxon>Pirellulaceae</taxon>
        <taxon>Stieleria</taxon>
    </lineage>
</organism>
<sequence length="63" mass="7137">MLAQAVAVAIAIAFKHNGYDGPALIFLIVFPLGILYSVWSEHHAVYRLRKPETLRKSKRESEN</sequence>
<dbReference type="Proteomes" id="UP000320176">
    <property type="component" value="Unassembled WGS sequence"/>
</dbReference>
<gene>
    <name evidence="2" type="ORF">Pla52n_01420</name>
</gene>
<keyword evidence="1" id="KW-0812">Transmembrane</keyword>